<reference evidence="2 3" key="1">
    <citation type="submission" date="2016-07" db="EMBL/GenBank/DDBJ databases">
        <title>Pervasive Adenine N6-methylation of Active Genes in Fungi.</title>
        <authorList>
            <consortium name="DOE Joint Genome Institute"/>
            <person name="Mondo S.J."/>
            <person name="Dannebaum R.O."/>
            <person name="Kuo R.C."/>
            <person name="Labutti K."/>
            <person name="Haridas S."/>
            <person name="Kuo A."/>
            <person name="Salamov A."/>
            <person name="Ahrendt S.R."/>
            <person name="Lipzen A."/>
            <person name="Sullivan W."/>
            <person name="Andreopoulos W.B."/>
            <person name="Clum A."/>
            <person name="Lindquist E."/>
            <person name="Daum C."/>
            <person name="Ramamoorthy G.K."/>
            <person name="Gryganskyi A."/>
            <person name="Culley D."/>
            <person name="Magnuson J.K."/>
            <person name="James T.Y."/>
            <person name="O'Malley M.A."/>
            <person name="Stajich J.E."/>
            <person name="Spatafora J.W."/>
            <person name="Visel A."/>
            <person name="Grigoriev I.V."/>
        </authorList>
    </citation>
    <scope>NUCLEOTIDE SEQUENCE [LARGE SCALE GENOMIC DNA]</scope>
    <source>
        <strain evidence="2 3">CBS 129021</strain>
    </source>
</reference>
<dbReference type="GeneID" id="63776016"/>
<name>A0A1Y2E977_9PEZI</name>
<feature type="transmembrane region" description="Helical" evidence="1">
    <location>
        <begin position="12"/>
        <end position="33"/>
    </location>
</feature>
<sequence length="75" mass="9150">MFGVRMDDRFCFLFSGFVFLFPLNLLWLKLMMWELSCFCQSLLGGYIYNCRRFVYRWRACFSLFLSQYTPSYLCS</sequence>
<proteinExistence type="predicted"/>
<evidence type="ECO:0000256" key="1">
    <source>
        <dbReference type="SAM" id="Phobius"/>
    </source>
</evidence>
<protein>
    <submittedName>
        <fullName evidence="2">Uncharacterized protein</fullName>
    </submittedName>
</protein>
<evidence type="ECO:0000313" key="3">
    <source>
        <dbReference type="Proteomes" id="UP000193689"/>
    </source>
</evidence>
<dbReference type="RefSeq" id="XP_040718039.1">
    <property type="nucleotide sequence ID" value="XM_040859804.1"/>
</dbReference>
<dbReference type="InParanoid" id="A0A1Y2E977"/>
<accession>A0A1Y2E977</accession>
<dbReference type="EMBL" id="MCFJ01000004">
    <property type="protein sequence ID" value="ORY67415.1"/>
    <property type="molecule type" value="Genomic_DNA"/>
</dbReference>
<evidence type="ECO:0000313" key="2">
    <source>
        <dbReference type="EMBL" id="ORY67415.1"/>
    </source>
</evidence>
<comment type="caution">
    <text evidence="2">The sequence shown here is derived from an EMBL/GenBank/DDBJ whole genome shotgun (WGS) entry which is preliminary data.</text>
</comment>
<keyword evidence="1" id="KW-0812">Transmembrane</keyword>
<keyword evidence="3" id="KW-1185">Reference proteome</keyword>
<gene>
    <name evidence="2" type="ORF">BCR38DRAFT_426982</name>
</gene>
<dbReference type="Proteomes" id="UP000193689">
    <property type="component" value="Unassembled WGS sequence"/>
</dbReference>
<keyword evidence="1" id="KW-1133">Transmembrane helix</keyword>
<dbReference type="AlphaFoldDB" id="A0A1Y2E977"/>
<organism evidence="2 3">
    <name type="scientific">Pseudomassariella vexata</name>
    <dbReference type="NCBI Taxonomy" id="1141098"/>
    <lineage>
        <taxon>Eukaryota</taxon>
        <taxon>Fungi</taxon>
        <taxon>Dikarya</taxon>
        <taxon>Ascomycota</taxon>
        <taxon>Pezizomycotina</taxon>
        <taxon>Sordariomycetes</taxon>
        <taxon>Xylariomycetidae</taxon>
        <taxon>Amphisphaeriales</taxon>
        <taxon>Pseudomassariaceae</taxon>
        <taxon>Pseudomassariella</taxon>
    </lineage>
</organism>
<keyword evidence="1" id="KW-0472">Membrane</keyword>